<evidence type="ECO:0000313" key="4">
    <source>
        <dbReference type="EMBL" id="GLI61532.1"/>
    </source>
</evidence>
<protein>
    <recommendedName>
        <fullName evidence="6">F-box domain-containing protein</fullName>
    </recommendedName>
</protein>
<comment type="subcellular location">
    <subcellularLocation>
        <location evidence="1">Cytoplasm</location>
        <location evidence="1">Cytoskeleton</location>
        <location evidence="1">Cilium axoneme</location>
    </subcellularLocation>
</comment>
<evidence type="ECO:0008006" key="6">
    <source>
        <dbReference type="Google" id="ProtNLM"/>
    </source>
</evidence>
<accession>A0ABQ5RV76</accession>
<dbReference type="Gene3D" id="1.20.1280.50">
    <property type="match status" value="1"/>
</dbReference>
<keyword evidence="5" id="KW-1185">Reference proteome</keyword>
<name>A0ABQ5RV76_9CHLO</name>
<dbReference type="PANTHER" id="PTHR48051:SF1">
    <property type="entry name" value="RAS SUPPRESSOR PROTEIN 1"/>
    <property type="match status" value="1"/>
</dbReference>
<comment type="caution">
    <text evidence="4">The sequence shown here is derived from an EMBL/GenBank/DDBJ whole genome shotgun (WGS) entry which is preliminary data.</text>
</comment>
<dbReference type="InterPro" id="IPR001611">
    <property type="entry name" value="Leu-rich_rpt"/>
</dbReference>
<keyword evidence="3" id="KW-0677">Repeat</keyword>
<gene>
    <name evidence="4" type="ORF">VaNZ11_003918</name>
</gene>
<evidence type="ECO:0000256" key="2">
    <source>
        <dbReference type="ARBA" id="ARBA00022614"/>
    </source>
</evidence>
<dbReference type="PANTHER" id="PTHR48051">
    <property type="match status" value="1"/>
</dbReference>
<reference evidence="4 5" key="1">
    <citation type="journal article" date="2023" name="IScience">
        <title>Expanded male sex-determining region conserved during the evolution of homothallism in the green alga Volvox.</title>
        <authorList>
            <person name="Yamamoto K."/>
            <person name="Matsuzaki R."/>
            <person name="Mahakham W."/>
            <person name="Heman W."/>
            <person name="Sekimoto H."/>
            <person name="Kawachi M."/>
            <person name="Minakuchi Y."/>
            <person name="Toyoda A."/>
            <person name="Nozaki H."/>
        </authorList>
    </citation>
    <scope>NUCLEOTIDE SEQUENCE [LARGE SCALE GENOMIC DNA]</scope>
    <source>
        <strain evidence="4 5">NIES-4468</strain>
    </source>
</reference>
<dbReference type="Pfam" id="PF00560">
    <property type="entry name" value="LRR_1"/>
    <property type="match status" value="1"/>
</dbReference>
<organism evidence="4 5">
    <name type="scientific">Volvox africanus</name>
    <dbReference type="NCBI Taxonomy" id="51714"/>
    <lineage>
        <taxon>Eukaryota</taxon>
        <taxon>Viridiplantae</taxon>
        <taxon>Chlorophyta</taxon>
        <taxon>core chlorophytes</taxon>
        <taxon>Chlorophyceae</taxon>
        <taxon>CS clade</taxon>
        <taxon>Chlamydomonadales</taxon>
        <taxon>Volvocaceae</taxon>
        <taxon>Volvox</taxon>
    </lineage>
</organism>
<dbReference type="Gene3D" id="3.80.10.10">
    <property type="entry name" value="Ribonuclease Inhibitor"/>
    <property type="match status" value="2"/>
</dbReference>
<evidence type="ECO:0000256" key="3">
    <source>
        <dbReference type="ARBA" id="ARBA00022737"/>
    </source>
</evidence>
<dbReference type="InterPro" id="IPR032675">
    <property type="entry name" value="LRR_dom_sf"/>
</dbReference>
<keyword evidence="2" id="KW-0433">Leucine-rich repeat</keyword>
<evidence type="ECO:0000256" key="1">
    <source>
        <dbReference type="ARBA" id="ARBA00004430"/>
    </source>
</evidence>
<dbReference type="EMBL" id="BSDZ01000010">
    <property type="protein sequence ID" value="GLI61532.1"/>
    <property type="molecule type" value="Genomic_DNA"/>
</dbReference>
<dbReference type="PROSITE" id="PS51450">
    <property type="entry name" value="LRR"/>
    <property type="match status" value="1"/>
</dbReference>
<sequence>MSSAGAGSSSPVGSLLDTLPDEILIQIFGHLAIVGSVWEEDDPLELTCLPYRQSNMELMPSTGLRGYPFLAQVCRKWRRLLATPMTQQLVWQRLCIDLGHELVTSIHAPLRWSNQRPSNEEYQMALRRTSISASKVLRFLGGVAPHVRALALANTEGFDGEDGQYVSLVDKHNFGPSHLGFALALLQNTLTKLILYRCYDLVSEDSGFWTLVTQLPALRVLEVEGLRVLLPDVQVAALGEVRKLEALTLTGDEFRIGSTIPCGLEGIPAAWSQLTALTRLELRVHHLLYELPVWLTALGALRHLDVSGCADMEVGSITQLTTLHVLVLQSMHMGHALPSPADVASAALSNQELARHALPDLQPLAPCLRSLSLSNNRFTQLPDWLPRLTRLEHLDVSYNRDLHVRAPLTGLASLPYIRLLDFRAVHVSKDKDFWCEAKCTTMQHLSKLAKALKRRCPQPRLLLDI</sequence>
<dbReference type="InterPro" id="IPR050216">
    <property type="entry name" value="LRR_domain-containing"/>
</dbReference>
<dbReference type="Proteomes" id="UP001165090">
    <property type="component" value="Unassembled WGS sequence"/>
</dbReference>
<proteinExistence type="predicted"/>
<evidence type="ECO:0000313" key="5">
    <source>
        <dbReference type="Proteomes" id="UP001165090"/>
    </source>
</evidence>
<dbReference type="SUPFAM" id="SSF52047">
    <property type="entry name" value="RNI-like"/>
    <property type="match status" value="1"/>
</dbReference>